<feature type="compositionally biased region" description="Polar residues" evidence="8">
    <location>
        <begin position="2371"/>
        <end position="2385"/>
    </location>
</feature>
<dbReference type="Gene3D" id="3.30.70.1230">
    <property type="entry name" value="Nucleotide cyclase"/>
    <property type="match status" value="3"/>
</dbReference>
<evidence type="ECO:0000256" key="4">
    <source>
        <dbReference type="ARBA" id="ARBA00022729"/>
    </source>
</evidence>
<dbReference type="SUPFAM" id="SSF55073">
    <property type="entry name" value="Nucleotide cyclase"/>
    <property type="match status" value="2"/>
</dbReference>
<organism evidence="10 11">
    <name type="scientific">Volvox africanus</name>
    <dbReference type="NCBI Taxonomy" id="51714"/>
    <lineage>
        <taxon>Eukaryota</taxon>
        <taxon>Viridiplantae</taxon>
        <taxon>Chlorophyta</taxon>
        <taxon>core chlorophytes</taxon>
        <taxon>Chlorophyceae</taxon>
        <taxon>CS clade</taxon>
        <taxon>Chlamydomonadales</taxon>
        <taxon>Volvocaceae</taxon>
        <taxon>Volvox</taxon>
    </lineage>
</organism>
<feature type="region of interest" description="Disordered" evidence="8">
    <location>
        <begin position="2014"/>
        <end position="2039"/>
    </location>
</feature>
<comment type="caution">
    <text evidence="10">The sequence shown here is derived from an EMBL/GenBank/DDBJ whole genome shotgun (WGS) entry which is preliminary data.</text>
</comment>
<dbReference type="Gene3D" id="3.80.10.10">
    <property type="entry name" value="Ribonuclease Inhibitor"/>
    <property type="match status" value="2"/>
</dbReference>
<feature type="region of interest" description="Disordered" evidence="8">
    <location>
        <begin position="2508"/>
        <end position="2535"/>
    </location>
</feature>
<feature type="compositionally biased region" description="Basic and acidic residues" evidence="8">
    <location>
        <begin position="802"/>
        <end position="819"/>
    </location>
</feature>
<dbReference type="PANTHER" id="PTHR48061:SF2">
    <property type="entry name" value="RECEPTOR LIKE PROTEIN 30-LIKE"/>
    <property type="match status" value="1"/>
</dbReference>
<feature type="region of interest" description="Disordered" evidence="8">
    <location>
        <begin position="993"/>
        <end position="1014"/>
    </location>
</feature>
<feature type="region of interest" description="Disordered" evidence="8">
    <location>
        <begin position="2054"/>
        <end position="2073"/>
    </location>
</feature>
<feature type="compositionally biased region" description="Low complexity" evidence="8">
    <location>
        <begin position="2166"/>
        <end position="2177"/>
    </location>
</feature>
<dbReference type="PROSITE" id="PS51450">
    <property type="entry name" value="LRR"/>
    <property type="match status" value="1"/>
</dbReference>
<feature type="compositionally biased region" description="Low complexity" evidence="8">
    <location>
        <begin position="506"/>
        <end position="518"/>
    </location>
</feature>
<sequence>MTMTILILFALLACPWFICPSLTETINHGASSTKSFVVKVLNGSIQETTPFQTERQAEYQVAMHRSLLEANNDSRSGVSACDALCQANQRTALTRLFRAWNGSEWTRRGNWPREDVPLCQWEGILCCLPAGLDETLVSDCSDSGTVAGIRLESNNMSGSLEDVPWSSLAPTLTLLVLDGNNLTGSPGALRPLSRLAYLSVSENRLSGSVSALVPDQAAGGPPGGLMGLVYLMLPANQLTGTLPVGLLQHPTLQYVDLSGNALVGSLPGELFTGPNNLRSVQLRGNRLSGNLPDILPMAAMVEDLTYVDVSSNALTGTLPPYLTSRAKLTHLDASNNRLTGPVAPLLRASLCLSYLALRNNSLNGTVPTDVLGGTQLQYLDLSQNNIGGTLPPVFGLHLITLLLSENTNLTGELPPGLSSLATLDISRTGMQAALPGAVGLPPYLTLSNSTYISLGRKDYGAPLCPVALLQGGQTAVVSPYYWQYGGCTCRNDYVPVNITDNSSSTSAAAATAPSTNAAVRPPTIEPSRAGGGSGSRVVGMLCQPPWSEPTPKSRPVRFPWWAALMLAVGGLALAASLLVVVRRLAPSVERYRAIISKRMPPGANRRGQNCMVTLVLTDVEGSTELWEWDTDVMAAAIELHDHTLRFNLSKWQGYEVQTEGDAFLVAFHEPADALGWCITSQLLLLSADWDPELFRHVKASIETIDSFQAMTRPQSRDNPSCNNQSQQLPPLSMLLQSHPHLLPHMQSQTQTQHPQPPMAPQVPSLLPPSQRLCSQSQAYLQAQQSPQLQYQQKYQQQQNQEQQHHHQQHQEQQHQEQHQSSEQAPQQPQQQLQPPRVIPQQDMAFLQPGSCSFTMLRHTGIVLIGDPPLPTGNGYSNEQHTVNSVGDGGPPTLSLPLSRPQASTLFGGAALGSGEAGCSGNDATVAPATVMAVDMPSSAAAAPDSDALLTAQSPYSFAERVATLRASNGPKPGFAFTPHDVLAGLGHASSNGGGAAASNGVAQPMSPSTAGAEHKPEDIWSNFTRLGVIYRGLRVRMGVATGVTDYLWNNARMEYYGEVRRRLQAVADLPQGGQIFIDASTFNATRSNLTALSIRVQQLLCKDRRRPRGHLHSGKVVSVPSLACLTSMGPRGPVDARSYRSAQLRHPLDLATAPEPSIDTDRGATTGCESTGGGVGIFGGAGAGGGGAGGAVGGSAAADPWNVAAMQDSPLRSGDVSGSLGGSARLLSVLGILGQQAARHGQAMGITAGGSASGGLAPALQQALPSRLASGLSRFTGAPHASGTPTAAGPSAPPPWSRCNTVTRYQLQQQTQQQQLFPQLLVSRRMLGGLGGADTAAGPAATASAFSATAAGAGIITSPAAAAAAGGLTPLFPQSNGPETPGSYSGGISGGGALGAGSNPLRTFVTETVDAPGNGGGGLRTLEGSFNAGMSSSGLVLAGRSKTNGSGGAIAPGFGSCQGALTELQPNGSTFLGTNVLANAGSAVSCSFSEMDVTAPLGMFVDAQQSSNIRELQLSRAPNVPSTGPRAANVNSTCPSAYPGTTGLQCATITQGGGGISTAAAAVGPSSPAPRRPGPALAVGVMAMGVFELQAGSSVEYVSLTQVLVPGLEERARLSRHLDDSRQLTPGYLDAPAATAAPLGQQRGGPGSGQGGCGGGGTGVAGGGAGVNAAALASNASGIIPQLHFRALQLPPVAVVFCSMERYSEMIAVSRDLSYDVLSVYNDCVRRSLLACSGYECQEQEGHFMVAFSEPGAALEWCLMLQELVMEVAWTPPMLCLPGMQEQLHPLTGAVLFKGPRVKAGLYAGVPTRVGPHPTTGRADYYGPLVNRAARFCHAAAQGGQVIVARSLLEDILREDLGLQEAAFMMQQPQPQQRQQQSQGLLTSATQSQSLPLPSMGLPPSLPSSPPPKGAANRLLGSSLLSTLPQTAAIPVATAAAALPEILPLRLLGYVNNSNVAPSRWRMPADAAMRSTAGGHSRAGGECEDGGGEILVYTNQPVPGNRAVVAPATSPLRRLTPWSRSRNGSGGPGHSADAGQSATVTLSEAVVGSMVLEGTSKQGSSRQQPHLGNSRRRLCSRPMSFSTMANSRPRAAGADTDIVAANGSGNRLGIFRTGSHPQLHVTSSVTVVGTAPPSDTITRSTSSSAGQPAAMASPAAPRSRPPSPLRPLLTRLGSLSSIRPPSPAGRVTGGMIEIAAPSTAVHGANSFIAEEVGIAELAEYDLNPASVPPSMRGMVVAAALLGDNRRAAAAAAAAATVASERQSSERTPSNPQLMLQLHQHQHHHQHHQHHHHHHHHSHRNQLGHQHPSQVQLSHEPSQQNPQQQQQQQNQNQHQSQQRQELQQQEPQMQSQPQHSHPEPQTHPASSPRLGMSTSRLNNAGGTSSKRVPASRNARFRRMSTVAWDSVPHTLPTLPEACIRRRTGVFRWLWAHELLVEDLGLFRFKGVAGSHQLVSVSTAATSERRAGPRLHTAKGERVELGRGPLYRVVLKAVDPSLANALAHLVPSRTGELSPIPASGDIGGTEGQQGSVQVQET</sequence>
<reference evidence="10" key="1">
    <citation type="journal article" date="2021" name="Proc. Natl. Acad. Sci. U.S.A.">
        <title>Three genomes in the algal genus Volvox reveal the fate of a haploid sex-determining region after a transition to homothallism.</title>
        <authorList>
            <person name="Yamamoto K."/>
            <person name="Hamaji T."/>
            <person name="Kawai-Toyooka H."/>
            <person name="Matsuzaki R."/>
            <person name="Takahashi F."/>
            <person name="Nishimura Y."/>
            <person name="Kawachi M."/>
            <person name="Noguchi H."/>
            <person name="Minakuchi Y."/>
            <person name="Umen J.G."/>
            <person name="Toyoda A."/>
            <person name="Nozaki H."/>
        </authorList>
    </citation>
    <scope>NUCLEOTIDE SEQUENCE</scope>
    <source>
        <strain evidence="10">NIES-3780</strain>
    </source>
</reference>
<feature type="signal peptide" evidence="9">
    <location>
        <begin position="1"/>
        <end position="23"/>
    </location>
</feature>
<feature type="compositionally biased region" description="Low complexity" evidence="8">
    <location>
        <begin position="993"/>
        <end position="1002"/>
    </location>
</feature>
<feature type="compositionally biased region" description="Low complexity" evidence="8">
    <location>
        <begin position="1888"/>
        <end position="1899"/>
    </location>
</feature>
<feature type="compositionally biased region" description="Low complexity" evidence="8">
    <location>
        <begin position="2314"/>
        <end position="2354"/>
    </location>
</feature>
<keyword evidence="7" id="KW-0325">Glycoprotein</keyword>
<feature type="compositionally biased region" description="Low complexity" evidence="8">
    <location>
        <begin position="790"/>
        <end position="801"/>
    </location>
</feature>
<keyword evidence="6" id="KW-0472">Membrane</keyword>
<feature type="region of interest" description="Disordered" evidence="8">
    <location>
        <begin position="1866"/>
        <end position="1913"/>
    </location>
</feature>
<dbReference type="InterPro" id="IPR001611">
    <property type="entry name" value="Leu-rich_rpt"/>
</dbReference>
<feature type="region of interest" description="Disordered" evidence="8">
    <location>
        <begin position="2277"/>
        <end position="2392"/>
    </location>
</feature>
<evidence type="ECO:0000256" key="7">
    <source>
        <dbReference type="ARBA" id="ARBA00023180"/>
    </source>
</evidence>
<feature type="compositionally biased region" description="Polar residues" evidence="8">
    <location>
        <begin position="2055"/>
        <end position="2067"/>
    </location>
</feature>
<feature type="region of interest" description="Disordered" evidence="8">
    <location>
        <begin position="1274"/>
        <end position="1299"/>
    </location>
</feature>
<dbReference type="InterPro" id="IPR046956">
    <property type="entry name" value="RLP23-like"/>
</dbReference>
<dbReference type="PANTHER" id="PTHR48061">
    <property type="entry name" value="LEUCINE-RICH REPEAT RECEPTOR PROTEIN KINASE EMS1-LIKE-RELATED"/>
    <property type="match status" value="1"/>
</dbReference>
<evidence type="ECO:0000256" key="3">
    <source>
        <dbReference type="ARBA" id="ARBA00022692"/>
    </source>
</evidence>
<comment type="subcellular location">
    <subcellularLocation>
        <location evidence="1">Cytoplasm</location>
        <location evidence="1">Cytoskeleton</location>
        <location evidence="1">Cilium axoneme</location>
    </subcellularLocation>
    <subcellularLocation>
        <location evidence="2">Membrane</location>
        <topology evidence="2">Single-pass type I membrane protein</topology>
    </subcellularLocation>
</comment>
<feature type="region of interest" description="Disordered" evidence="8">
    <location>
        <begin position="2130"/>
        <end position="2184"/>
    </location>
</feature>
<feature type="compositionally biased region" description="Low complexity" evidence="8">
    <location>
        <begin position="1867"/>
        <end position="1879"/>
    </location>
</feature>
<feature type="compositionally biased region" description="Polar residues" evidence="8">
    <location>
        <begin position="2526"/>
        <end position="2535"/>
    </location>
</feature>
<feature type="compositionally biased region" description="Low complexity" evidence="8">
    <location>
        <begin position="2142"/>
        <end position="2158"/>
    </location>
</feature>
<protein>
    <recommendedName>
        <fullName evidence="12">Guanylate cyclase domain-containing protein</fullName>
    </recommendedName>
</protein>
<evidence type="ECO:0000256" key="5">
    <source>
        <dbReference type="ARBA" id="ARBA00022989"/>
    </source>
</evidence>
<evidence type="ECO:0000256" key="2">
    <source>
        <dbReference type="ARBA" id="ARBA00004479"/>
    </source>
</evidence>
<feature type="compositionally biased region" description="Basic residues" evidence="8">
    <location>
        <begin position="2279"/>
        <end position="2301"/>
    </location>
</feature>
<evidence type="ECO:0000256" key="1">
    <source>
        <dbReference type="ARBA" id="ARBA00004430"/>
    </source>
</evidence>
<evidence type="ECO:0000256" key="9">
    <source>
        <dbReference type="SAM" id="SignalP"/>
    </source>
</evidence>
<keyword evidence="4 9" id="KW-0732">Signal</keyword>
<evidence type="ECO:0000313" key="10">
    <source>
        <dbReference type="EMBL" id="GIL51263.1"/>
    </source>
</evidence>
<dbReference type="Proteomes" id="UP000747399">
    <property type="component" value="Unassembled WGS sequence"/>
</dbReference>
<feature type="compositionally biased region" description="Polar residues" evidence="8">
    <location>
        <begin position="2130"/>
        <end position="2141"/>
    </location>
</feature>
<feature type="compositionally biased region" description="Low complexity" evidence="8">
    <location>
        <begin position="1281"/>
        <end position="1290"/>
    </location>
</feature>
<dbReference type="GO" id="GO:0016020">
    <property type="term" value="C:membrane"/>
    <property type="evidence" value="ECO:0007669"/>
    <property type="project" value="UniProtKB-SubCell"/>
</dbReference>
<keyword evidence="5" id="KW-1133">Transmembrane helix</keyword>
<feature type="compositionally biased region" description="Pro residues" evidence="8">
    <location>
        <begin position="1900"/>
        <end position="1909"/>
    </location>
</feature>
<evidence type="ECO:0008006" key="12">
    <source>
        <dbReference type="Google" id="ProtNLM"/>
    </source>
</evidence>
<feature type="compositionally biased region" description="Low complexity" evidence="8">
    <location>
        <begin position="820"/>
        <end position="834"/>
    </location>
</feature>
<keyword evidence="11" id="KW-1185">Reference proteome</keyword>
<evidence type="ECO:0000256" key="6">
    <source>
        <dbReference type="ARBA" id="ARBA00023136"/>
    </source>
</evidence>
<feature type="region of interest" description="Disordered" evidence="8">
    <location>
        <begin position="506"/>
        <end position="534"/>
    </location>
</feature>
<evidence type="ECO:0000313" key="11">
    <source>
        <dbReference type="Proteomes" id="UP000747399"/>
    </source>
</evidence>
<evidence type="ECO:0000256" key="8">
    <source>
        <dbReference type="SAM" id="MobiDB-lite"/>
    </source>
</evidence>
<dbReference type="SUPFAM" id="SSF52058">
    <property type="entry name" value="L domain-like"/>
    <property type="match status" value="1"/>
</dbReference>
<dbReference type="GO" id="GO:0005930">
    <property type="term" value="C:axoneme"/>
    <property type="evidence" value="ECO:0007669"/>
    <property type="project" value="UniProtKB-SubCell"/>
</dbReference>
<feature type="chain" id="PRO_5035159476" description="Guanylate cyclase domain-containing protein" evidence="9">
    <location>
        <begin position="24"/>
        <end position="2535"/>
    </location>
</feature>
<proteinExistence type="predicted"/>
<name>A0A8J4AZX5_9CHLO</name>
<accession>A0A8J4AZX5</accession>
<gene>
    <name evidence="10" type="ORF">Vafri_7136</name>
</gene>
<feature type="region of interest" description="Disordered" evidence="8">
    <location>
        <begin position="745"/>
        <end position="778"/>
    </location>
</feature>
<dbReference type="InterPro" id="IPR029787">
    <property type="entry name" value="Nucleotide_cyclase"/>
</dbReference>
<feature type="region of interest" description="Disordered" evidence="8">
    <location>
        <begin position="790"/>
        <end position="835"/>
    </location>
</feature>
<dbReference type="InterPro" id="IPR032675">
    <property type="entry name" value="LRR_dom_sf"/>
</dbReference>
<keyword evidence="3" id="KW-0812">Transmembrane</keyword>
<dbReference type="EMBL" id="BNCO01000010">
    <property type="protein sequence ID" value="GIL51263.1"/>
    <property type="molecule type" value="Genomic_DNA"/>
</dbReference>
<dbReference type="Pfam" id="PF00560">
    <property type="entry name" value="LRR_1"/>
    <property type="match status" value="1"/>
</dbReference>